<evidence type="ECO:0000313" key="2">
    <source>
        <dbReference type="EMBL" id="VEL25975.1"/>
    </source>
</evidence>
<organism evidence="2 3">
    <name type="scientific">Protopolystoma xenopodis</name>
    <dbReference type="NCBI Taxonomy" id="117903"/>
    <lineage>
        <taxon>Eukaryota</taxon>
        <taxon>Metazoa</taxon>
        <taxon>Spiralia</taxon>
        <taxon>Lophotrochozoa</taxon>
        <taxon>Platyhelminthes</taxon>
        <taxon>Monogenea</taxon>
        <taxon>Polyopisthocotylea</taxon>
        <taxon>Polystomatidea</taxon>
        <taxon>Polystomatidae</taxon>
        <taxon>Protopolystoma</taxon>
    </lineage>
</organism>
<feature type="transmembrane region" description="Helical" evidence="1">
    <location>
        <begin position="110"/>
        <end position="130"/>
    </location>
</feature>
<dbReference type="AlphaFoldDB" id="A0A3S5BZG7"/>
<keyword evidence="1" id="KW-0472">Membrane</keyword>
<proteinExistence type="predicted"/>
<dbReference type="EMBL" id="CAAALY010077310">
    <property type="protein sequence ID" value="VEL25975.1"/>
    <property type="molecule type" value="Genomic_DNA"/>
</dbReference>
<keyword evidence="1" id="KW-0812">Transmembrane</keyword>
<keyword evidence="3" id="KW-1185">Reference proteome</keyword>
<feature type="transmembrane region" description="Helical" evidence="1">
    <location>
        <begin position="20"/>
        <end position="45"/>
    </location>
</feature>
<accession>A0A3S5BZG7</accession>
<dbReference type="Proteomes" id="UP000784294">
    <property type="component" value="Unassembled WGS sequence"/>
</dbReference>
<keyword evidence="1" id="KW-1133">Transmembrane helix</keyword>
<name>A0A3S5BZG7_9PLAT</name>
<evidence type="ECO:0000256" key="1">
    <source>
        <dbReference type="SAM" id="Phobius"/>
    </source>
</evidence>
<comment type="caution">
    <text evidence="2">The sequence shown here is derived from an EMBL/GenBank/DDBJ whole genome shotgun (WGS) entry which is preliminary data.</text>
</comment>
<sequence length="131" mass="14832">MYSHNFIRLIGEEISDELKLRIIILADFNVKIFAVVLIVIANATIVRRPAEFEADDLLLDHDENPILGPISNSDSSIRNSADLNSESTQKQPTIWALLRTLLSTFADRMLAGWIFMLVHTLLVYADPLLLR</sequence>
<gene>
    <name evidence="2" type="ORF">PXEA_LOCUS19415</name>
</gene>
<evidence type="ECO:0000313" key="3">
    <source>
        <dbReference type="Proteomes" id="UP000784294"/>
    </source>
</evidence>
<protein>
    <submittedName>
        <fullName evidence="2">Uncharacterized protein</fullName>
    </submittedName>
</protein>
<reference evidence="2" key="1">
    <citation type="submission" date="2018-11" db="EMBL/GenBank/DDBJ databases">
        <authorList>
            <consortium name="Pathogen Informatics"/>
        </authorList>
    </citation>
    <scope>NUCLEOTIDE SEQUENCE</scope>
</reference>